<sequence>MMIRIDPLTYVDDIINASNNSLTVNDLKIQLQDEFRVRFYEEFPDTTGVGDCALAAGNAWRSMTDSENAPYFAMADRGAMYRPPWAGPCNCNDCDPSNYQKILPGSSNLLGHTVRIKQPFGPRVGPLLKSSTDRIIGCATPVFNF</sequence>
<evidence type="ECO:0000313" key="1">
    <source>
        <dbReference type="EMBL" id="CAF1849184.1"/>
    </source>
</evidence>
<reference evidence="1" key="1">
    <citation type="submission" date="2021-01" db="EMBL/GenBank/DDBJ databases">
        <authorList>
            <consortium name="Genoscope - CEA"/>
            <person name="William W."/>
        </authorList>
    </citation>
    <scope>NUCLEOTIDE SEQUENCE</scope>
</reference>
<name>A0A816JXR6_BRANA</name>
<dbReference type="InterPro" id="IPR036910">
    <property type="entry name" value="HMG_box_dom_sf"/>
</dbReference>
<protein>
    <submittedName>
        <fullName evidence="1">(rape) hypothetical protein</fullName>
    </submittedName>
</protein>
<dbReference type="AlphaFoldDB" id="A0A816JXR6"/>
<dbReference type="EMBL" id="HG994368">
    <property type="protein sequence ID" value="CAF1849184.1"/>
    <property type="molecule type" value="Genomic_DNA"/>
</dbReference>
<organism evidence="1">
    <name type="scientific">Brassica napus</name>
    <name type="common">Rape</name>
    <dbReference type="NCBI Taxonomy" id="3708"/>
    <lineage>
        <taxon>Eukaryota</taxon>
        <taxon>Viridiplantae</taxon>
        <taxon>Streptophyta</taxon>
        <taxon>Embryophyta</taxon>
        <taxon>Tracheophyta</taxon>
        <taxon>Spermatophyta</taxon>
        <taxon>Magnoliopsida</taxon>
        <taxon>eudicotyledons</taxon>
        <taxon>Gunneridae</taxon>
        <taxon>Pentapetalae</taxon>
        <taxon>rosids</taxon>
        <taxon>malvids</taxon>
        <taxon>Brassicales</taxon>
        <taxon>Brassicaceae</taxon>
        <taxon>Brassiceae</taxon>
        <taxon>Brassica</taxon>
    </lineage>
</organism>
<dbReference type="SUPFAM" id="SSF47095">
    <property type="entry name" value="HMG-box"/>
    <property type="match status" value="1"/>
</dbReference>
<dbReference type="Proteomes" id="UP001295469">
    <property type="component" value="Chromosome C04"/>
</dbReference>
<proteinExistence type="predicted"/>
<accession>A0A816JXR6</accession>
<dbReference type="Gene3D" id="1.10.30.10">
    <property type="entry name" value="High mobility group box domain"/>
    <property type="match status" value="1"/>
</dbReference>
<gene>
    <name evidence="1" type="ORF">DARMORV10_C04P34890.1</name>
</gene>